<dbReference type="GO" id="GO:0005886">
    <property type="term" value="C:plasma membrane"/>
    <property type="evidence" value="ECO:0007669"/>
    <property type="project" value="UniProtKB-SubCell"/>
</dbReference>
<dbReference type="InterPro" id="IPR052159">
    <property type="entry name" value="Competence_DNA_uptake"/>
</dbReference>
<feature type="domain" description="ComEC/Rec2-related protein" evidence="7">
    <location>
        <begin position="247"/>
        <end position="516"/>
    </location>
</feature>
<feature type="transmembrane region" description="Helical" evidence="6">
    <location>
        <begin position="496"/>
        <end position="515"/>
    </location>
</feature>
<reference evidence="9 10" key="1">
    <citation type="submission" date="2020-04" db="EMBL/GenBank/DDBJ databases">
        <authorList>
            <person name="Yin C."/>
        </authorList>
    </citation>
    <scope>NUCLEOTIDE SEQUENCE [LARGE SCALE GENOMIC DNA]</scope>
    <source>
        <strain evidence="9 10">Ae27</strain>
    </source>
</reference>
<feature type="transmembrane region" description="Helical" evidence="6">
    <location>
        <begin position="71"/>
        <end position="92"/>
    </location>
</feature>
<evidence type="ECO:0000256" key="2">
    <source>
        <dbReference type="ARBA" id="ARBA00022475"/>
    </source>
</evidence>
<feature type="transmembrane region" description="Helical" evidence="6">
    <location>
        <begin position="430"/>
        <end position="456"/>
    </location>
</feature>
<feature type="transmembrane region" description="Helical" evidence="6">
    <location>
        <begin position="267"/>
        <end position="289"/>
    </location>
</feature>
<evidence type="ECO:0000259" key="7">
    <source>
        <dbReference type="Pfam" id="PF03772"/>
    </source>
</evidence>
<evidence type="ECO:0000256" key="4">
    <source>
        <dbReference type="ARBA" id="ARBA00022989"/>
    </source>
</evidence>
<dbReference type="NCBIfam" id="TIGR00360">
    <property type="entry name" value="ComEC_N-term"/>
    <property type="match status" value="1"/>
</dbReference>
<organism evidence="9 10">
    <name type="scientific">Chitinophaga varians</name>
    <dbReference type="NCBI Taxonomy" id="2202339"/>
    <lineage>
        <taxon>Bacteria</taxon>
        <taxon>Pseudomonadati</taxon>
        <taxon>Bacteroidota</taxon>
        <taxon>Chitinophagia</taxon>
        <taxon>Chitinophagales</taxon>
        <taxon>Chitinophagaceae</taxon>
        <taxon>Chitinophaga</taxon>
    </lineage>
</organism>
<keyword evidence="2" id="KW-1003">Cell membrane</keyword>
<dbReference type="EMBL" id="JABAIA010000001">
    <property type="protein sequence ID" value="NLR65143.1"/>
    <property type="molecule type" value="Genomic_DNA"/>
</dbReference>
<evidence type="ECO:0000259" key="8">
    <source>
        <dbReference type="Pfam" id="PF13567"/>
    </source>
</evidence>
<protein>
    <submittedName>
        <fullName evidence="9">ComEC family competence protein</fullName>
    </submittedName>
</protein>
<feature type="transmembrane region" description="Helical" evidence="6">
    <location>
        <begin position="301"/>
        <end position="318"/>
    </location>
</feature>
<dbReference type="RefSeq" id="WP_168871056.1">
    <property type="nucleotide sequence ID" value="NZ_JABAIA010000001.1"/>
</dbReference>
<feature type="transmembrane region" description="Helical" evidence="6">
    <location>
        <begin position="522"/>
        <end position="539"/>
    </location>
</feature>
<keyword evidence="10" id="KW-1185">Reference proteome</keyword>
<dbReference type="InterPro" id="IPR025405">
    <property type="entry name" value="DUF4131"/>
</dbReference>
<evidence type="ECO:0000313" key="10">
    <source>
        <dbReference type="Proteomes" id="UP000570474"/>
    </source>
</evidence>
<evidence type="ECO:0000256" key="6">
    <source>
        <dbReference type="SAM" id="Phobius"/>
    </source>
</evidence>
<feature type="transmembrane region" description="Helical" evidence="6">
    <location>
        <begin position="40"/>
        <end position="59"/>
    </location>
</feature>
<feature type="transmembrane region" description="Helical" evidence="6">
    <location>
        <begin position="348"/>
        <end position="367"/>
    </location>
</feature>
<sequence length="698" mass="78295">MQFESSMFVAACWKRAPFLRLTVPFMAGISIQYNAPLPALSLYILILAAFAALLFIRLLPVAYRYHYSWASGIPVFILLYGSGAMLLVSAGIGQTDRDVSAWPDSAQYWLAKVEEPLQEKPRSRKTLLTVTAVYAQGRWRTSGGRLLAYFSKDSLSAGLMYGSVVLLSKRPVKITNSGNPGAFDYRQYCAAQQLYHQVFLKERDYRQLPRPQPRDLTACLLQARDFCLEQLKNRIGKGAEAGMAEALLIGYRQDLDPEVVNAYSNTGIVHIIAISGMHLALLYASLLWLLRWLPSHRAANIIRALLLLTVLWGFALLTGASASVLRAAVMFSGITAGNLLLGRKASTYNMLAASAFVLLCYHPWLVMDAGFQLSYLAVLSILLFYDAIYKLWRLQSWWAKPVWQLTALSLAAQILTLPVSVYYFHQFPVYFLPANLIAVPLSTVVIYGEILLLFLAPFDSLAGWVGMALRWLIYTMNMVVAWLGQLPFALVEGLQWSLLQTGCCYLLITGMAVWLSGRHRRGFWLALSACWIMMGDQAVRHIISRQRRQLIIYNVPGYTAIDCISQGKVQFMGHDSIWKMPAAKQLQAARAAMDVQPGMVADLEQRGRYLCVGRKQLVVLDSILPTLVPVQRLRVNYLLLNGNLNMKMDRVLAWYSADTVIFGGACPPFRIRRWAEACTSSGIPFYNIPEEGAFIMPF</sequence>
<evidence type="ECO:0000256" key="1">
    <source>
        <dbReference type="ARBA" id="ARBA00004651"/>
    </source>
</evidence>
<feature type="transmembrane region" description="Helical" evidence="6">
    <location>
        <begin position="468"/>
        <end position="490"/>
    </location>
</feature>
<feature type="transmembrane region" description="Helical" evidence="6">
    <location>
        <begin position="373"/>
        <end position="392"/>
    </location>
</feature>
<name>A0A847RPZ9_9BACT</name>
<proteinExistence type="predicted"/>
<keyword evidence="5 6" id="KW-0472">Membrane</keyword>
<dbReference type="AlphaFoldDB" id="A0A847RPZ9"/>
<comment type="caution">
    <text evidence="9">The sequence shown here is derived from an EMBL/GenBank/DDBJ whole genome shotgun (WGS) entry which is preliminary data.</text>
</comment>
<evidence type="ECO:0000256" key="3">
    <source>
        <dbReference type="ARBA" id="ARBA00022692"/>
    </source>
</evidence>
<dbReference type="Pfam" id="PF03772">
    <property type="entry name" value="Competence"/>
    <property type="match status" value="1"/>
</dbReference>
<keyword evidence="4 6" id="KW-1133">Transmembrane helix</keyword>
<gene>
    <name evidence="9" type="ORF">HGH92_12570</name>
</gene>
<comment type="subcellular location">
    <subcellularLocation>
        <location evidence="1">Cell membrane</location>
        <topology evidence="1">Multi-pass membrane protein</topology>
    </subcellularLocation>
</comment>
<dbReference type="PANTHER" id="PTHR30619:SF1">
    <property type="entry name" value="RECOMBINATION PROTEIN 2"/>
    <property type="match status" value="1"/>
</dbReference>
<feature type="domain" description="DUF4131" evidence="8">
    <location>
        <begin position="39"/>
        <end position="203"/>
    </location>
</feature>
<evidence type="ECO:0000256" key="5">
    <source>
        <dbReference type="ARBA" id="ARBA00023136"/>
    </source>
</evidence>
<feature type="transmembrane region" description="Helical" evidence="6">
    <location>
        <begin position="404"/>
        <end position="424"/>
    </location>
</feature>
<evidence type="ECO:0000313" key="9">
    <source>
        <dbReference type="EMBL" id="NLR65143.1"/>
    </source>
</evidence>
<keyword evidence="3 6" id="KW-0812">Transmembrane</keyword>
<dbReference type="PANTHER" id="PTHR30619">
    <property type="entry name" value="DNA INTERNALIZATION/COMPETENCE PROTEIN COMEC/REC2"/>
    <property type="match status" value="1"/>
</dbReference>
<dbReference type="InterPro" id="IPR004477">
    <property type="entry name" value="ComEC_N"/>
</dbReference>
<dbReference type="Pfam" id="PF13567">
    <property type="entry name" value="DUF4131"/>
    <property type="match status" value="1"/>
</dbReference>
<accession>A0A847RPZ9</accession>
<dbReference type="Proteomes" id="UP000570474">
    <property type="component" value="Unassembled WGS sequence"/>
</dbReference>